<keyword evidence="5" id="KW-1185">Reference proteome</keyword>
<comment type="caution">
    <text evidence="4">The sequence shown here is derived from an EMBL/GenBank/DDBJ whole genome shotgun (WGS) entry which is preliminary data.</text>
</comment>
<evidence type="ECO:0000256" key="2">
    <source>
        <dbReference type="SAM" id="Phobius"/>
    </source>
</evidence>
<reference evidence="4" key="1">
    <citation type="submission" date="2022-07" db="EMBL/GenBank/DDBJ databases">
        <authorList>
            <person name="Otstavnykh N."/>
            <person name="Isaeva M."/>
            <person name="Bystritskaya E."/>
        </authorList>
    </citation>
    <scope>NUCLEOTIDE SEQUENCE</scope>
    <source>
        <strain evidence="4">KCTC 52189</strain>
    </source>
</reference>
<evidence type="ECO:0000259" key="3">
    <source>
        <dbReference type="PROSITE" id="PS51724"/>
    </source>
</evidence>
<feature type="domain" description="SPOR" evidence="3">
    <location>
        <begin position="248"/>
        <end position="333"/>
    </location>
</feature>
<dbReference type="InterPro" id="IPR007730">
    <property type="entry name" value="SPOR-like_dom"/>
</dbReference>
<dbReference type="Proteomes" id="UP001226762">
    <property type="component" value="Unassembled WGS sequence"/>
</dbReference>
<dbReference type="EMBL" id="JANHAX010000001">
    <property type="protein sequence ID" value="MDQ2088431.1"/>
    <property type="molecule type" value="Genomic_DNA"/>
</dbReference>
<evidence type="ECO:0000313" key="5">
    <source>
        <dbReference type="Proteomes" id="UP001226762"/>
    </source>
</evidence>
<dbReference type="Gene3D" id="3.30.70.1070">
    <property type="entry name" value="Sporulation related repeat"/>
    <property type="match status" value="1"/>
</dbReference>
<keyword evidence="2" id="KW-0812">Transmembrane</keyword>
<feature type="compositionally biased region" description="Low complexity" evidence="1">
    <location>
        <begin position="174"/>
        <end position="183"/>
    </location>
</feature>
<keyword evidence="2" id="KW-0472">Membrane</keyword>
<organism evidence="4 5">
    <name type="scientific">Marimonas arenosa</name>
    <dbReference type="NCBI Taxonomy" id="1795305"/>
    <lineage>
        <taxon>Bacteria</taxon>
        <taxon>Pseudomonadati</taxon>
        <taxon>Pseudomonadota</taxon>
        <taxon>Alphaproteobacteria</taxon>
        <taxon>Rhodobacterales</taxon>
        <taxon>Paracoccaceae</taxon>
        <taxon>Marimonas</taxon>
    </lineage>
</organism>
<accession>A0AAE4B4T2</accession>
<feature type="transmembrane region" description="Helical" evidence="2">
    <location>
        <begin position="29"/>
        <end position="50"/>
    </location>
</feature>
<dbReference type="Pfam" id="PF05036">
    <property type="entry name" value="SPOR"/>
    <property type="match status" value="1"/>
</dbReference>
<keyword evidence="2" id="KW-1133">Transmembrane helix</keyword>
<feature type="region of interest" description="Disordered" evidence="1">
    <location>
        <begin position="127"/>
        <end position="147"/>
    </location>
</feature>
<evidence type="ECO:0000313" key="4">
    <source>
        <dbReference type="EMBL" id="MDQ2088431.1"/>
    </source>
</evidence>
<feature type="region of interest" description="Disordered" evidence="1">
    <location>
        <begin position="162"/>
        <end position="183"/>
    </location>
</feature>
<evidence type="ECO:0000256" key="1">
    <source>
        <dbReference type="SAM" id="MobiDB-lite"/>
    </source>
</evidence>
<dbReference type="RefSeq" id="WP_306733700.1">
    <property type="nucleotide sequence ID" value="NZ_JANHAX010000001.1"/>
</dbReference>
<reference evidence="4" key="2">
    <citation type="submission" date="2023-02" db="EMBL/GenBank/DDBJ databases">
        <title>'Rhodoalgimonas zhirmunskyi' gen. nov., isolated from a red alga.</title>
        <authorList>
            <person name="Nedashkovskaya O.I."/>
            <person name="Otstavnykh N.Y."/>
            <person name="Bystritskaya E.P."/>
            <person name="Balabanova L.A."/>
            <person name="Isaeva M.P."/>
        </authorList>
    </citation>
    <scope>NUCLEOTIDE SEQUENCE</scope>
    <source>
        <strain evidence="4">KCTC 52189</strain>
    </source>
</reference>
<dbReference type="PROSITE" id="PS51724">
    <property type="entry name" value="SPOR"/>
    <property type="match status" value="1"/>
</dbReference>
<sequence>MAEIPFGGNVPAPNQPVQGGNAVQTLGTITNWAGAVVSLALVVGVGIWGYQMISRDVSGVPVVRAASKAPMRVAPDDPGGRPALHQGLAVNEVAADGAAARPADRLILAPAPVSLEDEDLPQRAAQAITPAETDKTDKTGRSGALETPQMESIRALADQLSSGAAPLAGADSGPETVQPTAAAAPEQPEAEVAAAIAEAVKAAAAKPEIKGGLKRSLRPVLRPDALKKAAAVAVPEAASARPEVDPAGIPAGTKLAQLGAFDSPETARGEWDKLNVRFADYLDGKQMVIQKAQSGGRIFYRLRAMGFADLSDARRFCSALVAEKADCIPVSAK</sequence>
<proteinExistence type="predicted"/>
<name>A0AAE4B4T2_9RHOB</name>
<dbReference type="GO" id="GO:0042834">
    <property type="term" value="F:peptidoglycan binding"/>
    <property type="evidence" value="ECO:0007669"/>
    <property type="project" value="InterPro"/>
</dbReference>
<dbReference type="InterPro" id="IPR036680">
    <property type="entry name" value="SPOR-like_sf"/>
</dbReference>
<gene>
    <name evidence="4" type="ORF">NO357_00770</name>
</gene>
<protein>
    <submittedName>
        <fullName evidence="4">SPOR domain-containing protein</fullName>
    </submittedName>
</protein>
<dbReference type="AlphaFoldDB" id="A0AAE4B4T2"/>